<feature type="chain" id="PRO_5046692605" evidence="7">
    <location>
        <begin position="26"/>
        <end position="639"/>
    </location>
</feature>
<name>A0ABQ7J6E0_9APIC</name>
<feature type="signal peptide" evidence="7">
    <location>
        <begin position="1"/>
        <end position="25"/>
    </location>
</feature>
<keyword evidence="4 6" id="KW-0347">Helicase</keyword>
<keyword evidence="2 6" id="KW-0547">Nucleotide-binding</keyword>
<protein>
    <submittedName>
        <fullName evidence="10">DEAD/DEAH box helicase domain-containing protein</fullName>
    </submittedName>
</protein>
<keyword evidence="11" id="KW-1185">Reference proteome</keyword>
<evidence type="ECO:0000256" key="4">
    <source>
        <dbReference type="ARBA" id="ARBA00022806"/>
    </source>
</evidence>
<dbReference type="Proteomes" id="UP000823046">
    <property type="component" value="Unassembled WGS sequence"/>
</dbReference>
<dbReference type="InterPro" id="IPR014001">
    <property type="entry name" value="Helicase_ATP-bd"/>
</dbReference>
<proteinExistence type="inferred from homology"/>
<gene>
    <name evidence="10" type="ORF">IE077_000849</name>
</gene>
<dbReference type="PROSITE" id="PS51192">
    <property type="entry name" value="HELICASE_ATP_BIND_1"/>
    <property type="match status" value="1"/>
</dbReference>
<reference evidence="10 11" key="1">
    <citation type="journal article" date="2020" name="bioRxiv">
        <title>Metabolic contributions of an alphaproteobacterial endosymbiont in the apicomplexan Cardiosporidium cionae.</title>
        <authorList>
            <person name="Hunter E.S."/>
            <person name="Paight C.J."/>
            <person name="Lane C.E."/>
        </authorList>
    </citation>
    <scope>NUCLEOTIDE SEQUENCE [LARGE SCALE GENOMIC DNA]</scope>
    <source>
        <strain evidence="10">ESH_2018</strain>
    </source>
</reference>
<evidence type="ECO:0000256" key="5">
    <source>
        <dbReference type="ARBA" id="ARBA00022840"/>
    </source>
</evidence>
<dbReference type="PROSITE" id="PS51194">
    <property type="entry name" value="HELICASE_CTER"/>
    <property type="match status" value="1"/>
</dbReference>
<evidence type="ECO:0000259" key="8">
    <source>
        <dbReference type="PROSITE" id="PS51192"/>
    </source>
</evidence>
<dbReference type="SMART" id="SM00487">
    <property type="entry name" value="DEXDc"/>
    <property type="match status" value="1"/>
</dbReference>
<keyword evidence="7" id="KW-0732">Signal</keyword>
<keyword evidence="3 6" id="KW-0378">Hydrolase</keyword>
<evidence type="ECO:0000313" key="11">
    <source>
        <dbReference type="Proteomes" id="UP000823046"/>
    </source>
</evidence>
<dbReference type="PANTHER" id="PTHR47959:SF1">
    <property type="entry name" value="ATP-DEPENDENT RNA HELICASE DBPA"/>
    <property type="match status" value="1"/>
</dbReference>
<dbReference type="SUPFAM" id="SSF52540">
    <property type="entry name" value="P-loop containing nucleoside triphosphate hydrolases"/>
    <property type="match status" value="1"/>
</dbReference>
<evidence type="ECO:0000256" key="1">
    <source>
        <dbReference type="ARBA" id="ARBA00006517"/>
    </source>
</evidence>
<dbReference type="Gene3D" id="3.40.50.300">
    <property type="entry name" value="P-loop containing nucleotide triphosphate hydrolases"/>
    <property type="match status" value="2"/>
</dbReference>
<dbReference type="EMBL" id="JADAQX010000698">
    <property type="protein sequence ID" value="KAF8819553.1"/>
    <property type="molecule type" value="Genomic_DNA"/>
</dbReference>
<accession>A0ABQ7J6E0</accession>
<comment type="similarity">
    <text evidence="1">Belongs to the DEAD box helicase family. DDX21/DDX50 subfamily.</text>
</comment>
<keyword evidence="5 6" id="KW-0067">ATP-binding</keyword>
<evidence type="ECO:0000256" key="2">
    <source>
        <dbReference type="ARBA" id="ARBA00022741"/>
    </source>
</evidence>
<dbReference type="InterPro" id="IPR011545">
    <property type="entry name" value="DEAD/DEAH_box_helicase_dom"/>
</dbReference>
<feature type="domain" description="Helicase C-terminal" evidence="9">
    <location>
        <begin position="343"/>
        <end position="491"/>
    </location>
</feature>
<dbReference type="InterPro" id="IPR050079">
    <property type="entry name" value="DEAD_box_RNA_helicase"/>
</dbReference>
<dbReference type="InterPro" id="IPR027417">
    <property type="entry name" value="P-loop_NTPase"/>
</dbReference>
<dbReference type="Pfam" id="PF00270">
    <property type="entry name" value="DEAD"/>
    <property type="match status" value="1"/>
</dbReference>
<dbReference type="PANTHER" id="PTHR47959">
    <property type="entry name" value="ATP-DEPENDENT RNA HELICASE RHLE-RELATED"/>
    <property type="match status" value="1"/>
</dbReference>
<dbReference type="Pfam" id="PF08152">
    <property type="entry name" value="GUCT"/>
    <property type="match status" value="1"/>
</dbReference>
<comment type="caution">
    <text evidence="10">The sequence shown here is derived from an EMBL/GenBank/DDBJ whole genome shotgun (WGS) entry which is preliminary data.</text>
</comment>
<evidence type="ECO:0000313" key="10">
    <source>
        <dbReference type="EMBL" id="KAF8819553.1"/>
    </source>
</evidence>
<organism evidence="10 11">
    <name type="scientific">Cardiosporidium cionae</name>
    <dbReference type="NCBI Taxonomy" id="476202"/>
    <lineage>
        <taxon>Eukaryota</taxon>
        <taxon>Sar</taxon>
        <taxon>Alveolata</taxon>
        <taxon>Apicomplexa</taxon>
        <taxon>Aconoidasida</taxon>
        <taxon>Nephromycida</taxon>
        <taxon>Cardiosporidium</taxon>
    </lineage>
</organism>
<evidence type="ECO:0000256" key="7">
    <source>
        <dbReference type="SAM" id="SignalP"/>
    </source>
</evidence>
<evidence type="ECO:0000256" key="6">
    <source>
        <dbReference type="RuleBase" id="RU000492"/>
    </source>
</evidence>
<dbReference type="Pfam" id="PF00271">
    <property type="entry name" value="Helicase_C"/>
    <property type="match status" value="1"/>
</dbReference>
<sequence length="639" mass="71270">MHLSYIFQLLLHVCFHYLLAGRGSAFIISRVPLKFKTVISAPVFSRTVDWHRNHQPECPLTFRTKHFSQKNAFPTELSLLFPEEQAEKKCEDTVNTLTDGQPLFQEKEIHSSTLQVLEKQKLIRMTPIQTQVFDPIYNGNDLIGRSRTGTGKTLAFLLPLIEKLRLQAHSDGSASKKYPRLLILEPTRELSKQVEEAARTVCSAHHLSVVCCYGGVSYGPQESALLRGVDVVVGTPGRILDYLNKDTLKLHEIQHIVLDEADEMLNLGFAPDIERILSYSEASTKVQFLLFSATTPKWVHEVSKQYLKNPIIVDAVGKGTQRTATSVKNVAIETAYGTKGKAAILEDIVAVESKGGQTIVFTQTKREADELASEGAFKTFSVAVLHGDIGQSTRERIMERFRKGLFKVLVATDVAARGIDVGNVDLIIQAGIPTDPDTYVHRSGRAGRAGRIGTCVLLYTEKDRSELLKLERSCGIRFDHKKVPSSDTVLTAASFTASRQFDSVACDILPHFWNASEDILRRAVVAGVTTEEIIARCLAIISRKLVLQKKSLLSGLPDLQTLLIRNDKRQWRDSSDVFYWINRFASMLELNIYKNIGDIRLSAADGNDAFFDLPVEEAQQFLPQNKNALDAISSGREKS</sequence>
<dbReference type="InterPro" id="IPR001650">
    <property type="entry name" value="Helicase_C-like"/>
</dbReference>
<dbReference type="GO" id="GO:0004386">
    <property type="term" value="F:helicase activity"/>
    <property type="evidence" value="ECO:0007669"/>
    <property type="project" value="UniProtKB-KW"/>
</dbReference>
<evidence type="ECO:0000256" key="3">
    <source>
        <dbReference type="ARBA" id="ARBA00022801"/>
    </source>
</evidence>
<dbReference type="InterPro" id="IPR000629">
    <property type="entry name" value="RNA-helicase_DEAD-box_CS"/>
</dbReference>
<dbReference type="InterPro" id="IPR044742">
    <property type="entry name" value="DEAD/DEAH_RhlB"/>
</dbReference>
<dbReference type="PROSITE" id="PS00039">
    <property type="entry name" value="DEAD_ATP_HELICASE"/>
    <property type="match status" value="1"/>
</dbReference>
<dbReference type="SMART" id="SM00490">
    <property type="entry name" value="HELICc"/>
    <property type="match status" value="1"/>
</dbReference>
<evidence type="ECO:0000259" key="9">
    <source>
        <dbReference type="PROSITE" id="PS51194"/>
    </source>
</evidence>
<dbReference type="CDD" id="cd00268">
    <property type="entry name" value="DEADc"/>
    <property type="match status" value="1"/>
</dbReference>
<feature type="domain" description="Helicase ATP-binding" evidence="8">
    <location>
        <begin position="133"/>
        <end position="313"/>
    </location>
</feature>
<dbReference type="InterPro" id="IPR012562">
    <property type="entry name" value="GUCT"/>
</dbReference>
<dbReference type="CDD" id="cd18787">
    <property type="entry name" value="SF2_C_DEAD"/>
    <property type="match status" value="1"/>
</dbReference>